<dbReference type="OrthoDB" id="4336371at2"/>
<evidence type="ECO:0000313" key="1">
    <source>
        <dbReference type="EMBL" id="QBJ94516.1"/>
    </source>
</evidence>
<geneLocation type="plasmid" evidence="1">
    <name>unnamed</name>
</geneLocation>
<dbReference type="RefSeq" id="WP_031183013.1">
    <property type="nucleotide sequence ID" value="NZ_CP032230.1"/>
</dbReference>
<keyword evidence="2" id="KW-1185">Reference proteome</keyword>
<accession>A0A4V1A0G6</accession>
<dbReference type="KEGG" id="sseo:D0Z67_29555"/>
<gene>
    <name evidence="1" type="ORF">D0Z67_29555</name>
</gene>
<dbReference type="EMBL" id="CP032230">
    <property type="protein sequence ID" value="QBJ94516.1"/>
    <property type="molecule type" value="Genomic_DNA"/>
</dbReference>
<organism evidence="1 2">
    <name type="scientific">Streptomyces seoulensis</name>
    <dbReference type="NCBI Taxonomy" id="73044"/>
    <lineage>
        <taxon>Bacteria</taxon>
        <taxon>Bacillati</taxon>
        <taxon>Actinomycetota</taxon>
        <taxon>Actinomycetes</taxon>
        <taxon>Kitasatosporales</taxon>
        <taxon>Streptomycetaceae</taxon>
        <taxon>Streptomyces</taxon>
    </lineage>
</organism>
<keyword evidence="1" id="KW-0614">Plasmid</keyword>
<proteinExistence type="predicted"/>
<sequence>MGHQIIKQPDGRLAVFSSVVDAFVVMDATPEELVEWYAQEAAQDARDRTQRLLDKLHSEGAQFVYGRRALTWEEASRMSEEHGGDLH</sequence>
<protein>
    <submittedName>
        <fullName evidence="1">Uncharacterized protein</fullName>
    </submittedName>
</protein>
<evidence type="ECO:0000313" key="2">
    <source>
        <dbReference type="Proteomes" id="UP000292547"/>
    </source>
</evidence>
<name>A0A4V1A0G6_STRSO</name>
<reference evidence="1 2" key="1">
    <citation type="submission" date="2018-08" db="EMBL/GenBank/DDBJ databases">
        <title>The complete genome sequence of Streptomyces seoulensis, a pioneer strain for nickel superoxide dismutase discovery.</title>
        <authorList>
            <person name="Shin J."/>
            <person name="Lee J.-S."/>
            <person name="Lee E.-J."/>
            <person name="Youn H.-D."/>
        </authorList>
    </citation>
    <scope>NUCLEOTIDE SEQUENCE [LARGE SCALE GENOMIC DNA]</scope>
    <source>
        <strain evidence="1 2">KCTC 9819</strain>
        <plasmid evidence="1 2">unnamed</plasmid>
    </source>
</reference>
<dbReference type="AlphaFoldDB" id="A0A4V1A0G6"/>
<dbReference type="Proteomes" id="UP000292547">
    <property type="component" value="Plasmid unnamed"/>
</dbReference>
<dbReference type="GeneID" id="300103041"/>